<name>A0A9N7PJZ0_CLOSE</name>
<dbReference type="RefSeq" id="WP_120140904.1">
    <property type="nucleotide sequence ID" value="NZ_CP023671.1"/>
</dbReference>
<dbReference type="SMART" id="SM00257">
    <property type="entry name" value="LysM"/>
    <property type="match status" value="3"/>
</dbReference>
<dbReference type="Pfam" id="PF01476">
    <property type="entry name" value="LysM"/>
    <property type="match status" value="3"/>
</dbReference>
<dbReference type="InterPro" id="IPR036779">
    <property type="entry name" value="LysM_dom_sf"/>
</dbReference>
<dbReference type="PROSITE" id="PS51782">
    <property type="entry name" value="LYSM"/>
    <property type="match status" value="3"/>
</dbReference>
<evidence type="ECO:0000259" key="4">
    <source>
        <dbReference type="PROSITE" id="PS51782"/>
    </source>
</evidence>
<dbReference type="CDD" id="cd00118">
    <property type="entry name" value="LysM"/>
    <property type="match status" value="3"/>
</dbReference>
<dbReference type="InterPro" id="IPR002053">
    <property type="entry name" value="Glyco_hydro_25"/>
</dbReference>
<dbReference type="Proteomes" id="UP000280586">
    <property type="component" value="Chromosome"/>
</dbReference>
<gene>
    <name evidence="5" type="ORF">CP523_12115</name>
    <name evidence="6" type="ORF">NH397_04490</name>
</gene>
<evidence type="ECO:0000256" key="2">
    <source>
        <dbReference type="ARBA" id="ARBA00022801"/>
    </source>
</evidence>
<feature type="domain" description="LysM" evidence="4">
    <location>
        <begin position="340"/>
        <end position="384"/>
    </location>
</feature>
<accession>A0A9N7PJZ0</accession>
<dbReference type="InterPro" id="IPR018077">
    <property type="entry name" value="Glyco_hydro_fam25_subgr"/>
</dbReference>
<dbReference type="PANTHER" id="PTHR34135">
    <property type="entry name" value="LYSOZYME"/>
    <property type="match status" value="1"/>
</dbReference>
<evidence type="ECO:0000313" key="8">
    <source>
        <dbReference type="Proteomes" id="UP001055437"/>
    </source>
</evidence>
<dbReference type="GO" id="GO:0003796">
    <property type="term" value="F:lysozyme activity"/>
    <property type="evidence" value="ECO:0007669"/>
    <property type="project" value="InterPro"/>
</dbReference>
<evidence type="ECO:0000256" key="3">
    <source>
        <dbReference type="ARBA" id="ARBA00023295"/>
    </source>
</evidence>
<dbReference type="SMART" id="SM00641">
    <property type="entry name" value="Glyco_25"/>
    <property type="match status" value="1"/>
</dbReference>
<feature type="domain" description="LysM" evidence="4">
    <location>
        <begin position="223"/>
        <end position="267"/>
    </location>
</feature>
<dbReference type="Pfam" id="PF01183">
    <property type="entry name" value="Glyco_hydro_25"/>
    <property type="match status" value="1"/>
</dbReference>
<feature type="domain" description="LysM" evidence="4">
    <location>
        <begin position="280"/>
        <end position="324"/>
    </location>
</feature>
<dbReference type="AlphaFoldDB" id="A0A9N7PJZ0"/>
<dbReference type="GO" id="GO:0009253">
    <property type="term" value="P:peptidoglycan catabolic process"/>
    <property type="evidence" value="ECO:0007669"/>
    <property type="project" value="InterPro"/>
</dbReference>
<sequence>MQSISSENLKGIDVSSWQGLINFSEVKNSGIQVVYTKATEGTYYTDPFLKPNYSNAKAEGLYVGFYHYFKPESIDSSTKQAQYFASRISGLNPECKLVLDLEISGGFSSTELSNLAETFLVELKKLTGIDVAIYTYSNFARYNLTNILSKYPLWIAEYGVNTPMDNPIWTSWIGFQYSDSGYVPGVSGNVDLNVFTNDILLNTSITSPIIPAPNSPEISDNEIFYVVQPGNTLSQIASKYDTTVENLVNINNISNPNLIYPGEVLKIFINSINSSNDFNSIYVVQSGDTLSKIADNLGTSVNSIVNLNNISNPNLIYPGEILNIPSSISSNTGNSNNLAQSYIVQSGDTLSKIAQIFDTTYEHLAEINNISNPNLIYPGQVLKIY</sequence>
<dbReference type="Proteomes" id="UP001055437">
    <property type="component" value="Chromosome"/>
</dbReference>
<evidence type="ECO:0000313" key="5">
    <source>
        <dbReference type="EMBL" id="AYE35100.1"/>
    </source>
</evidence>
<dbReference type="Gene3D" id="3.20.20.80">
    <property type="entry name" value="Glycosidases"/>
    <property type="match status" value="1"/>
</dbReference>
<organism evidence="5 7">
    <name type="scientific">Clostridium septicum</name>
    <dbReference type="NCBI Taxonomy" id="1504"/>
    <lineage>
        <taxon>Bacteria</taxon>
        <taxon>Bacillati</taxon>
        <taxon>Bacillota</taxon>
        <taxon>Clostridia</taxon>
        <taxon>Eubacteriales</taxon>
        <taxon>Clostridiaceae</taxon>
        <taxon>Clostridium</taxon>
    </lineage>
</organism>
<proteinExistence type="inferred from homology"/>
<dbReference type="GeneID" id="303561431"/>
<dbReference type="SUPFAM" id="SSF54106">
    <property type="entry name" value="LysM domain"/>
    <property type="match status" value="3"/>
</dbReference>
<keyword evidence="3" id="KW-0326">Glycosidase</keyword>
<comment type="similarity">
    <text evidence="1">Belongs to the glycosyl hydrolase 25 family.</text>
</comment>
<dbReference type="InterPro" id="IPR017853">
    <property type="entry name" value="GH"/>
</dbReference>
<keyword evidence="2 5" id="KW-0378">Hydrolase</keyword>
<dbReference type="Gene3D" id="3.10.350.10">
    <property type="entry name" value="LysM domain"/>
    <property type="match status" value="3"/>
</dbReference>
<evidence type="ECO:0000256" key="1">
    <source>
        <dbReference type="ARBA" id="ARBA00010646"/>
    </source>
</evidence>
<dbReference type="PANTHER" id="PTHR34135:SF2">
    <property type="entry name" value="LYSOZYME"/>
    <property type="match status" value="1"/>
</dbReference>
<reference evidence="5 7" key="1">
    <citation type="submission" date="2017-09" db="EMBL/GenBank/DDBJ databases">
        <authorList>
            <person name="Thomas P."/>
            <person name="Seyboldt C."/>
        </authorList>
    </citation>
    <scope>NUCLEOTIDE SEQUENCE [LARGE SCALE GENOMIC DNA]</scope>
    <source>
        <strain evidence="5 7">DSM 7534</strain>
    </source>
</reference>
<evidence type="ECO:0000313" key="7">
    <source>
        <dbReference type="Proteomes" id="UP000280586"/>
    </source>
</evidence>
<dbReference type="EMBL" id="CP099799">
    <property type="protein sequence ID" value="USS01698.1"/>
    <property type="molecule type" value="Genomic_DNA"/>
</dbReference>
<reference evidence="6" key="2">
    <citation type="submission" date="2022-06" db="EMBL/GenBank/DDBJ databases">
        <authorList>
            <person name="Holder M.E."/>
            <person name="Ajami N.J."/>
            <person name="Petrosino J.F."/>
        </authorList>
    </citation>
    <scope>NUCLEOTIDE SEQUENCE</scope>
    <source>
        <strain evidence="6">RMA 8861</strain>
    </source>
</reference>
<dbReference type="CDD" id="cd06525">
    <property type="entry name" value="GH25_Lyc-like"/>
    <property type="match status" value="1"/>
</dbReference>
<dbReference type="GO" id="GO:0016998">
    <property type="term" value="P:cell wall macromolecule catabolic process"/>
    <property type="evidence" value="ECO:0007669"/>
    <property type="project" value="InterPro"/>
</dbReference>
<dbReference type="SUPFAM" id="SSF51445">
    <property type="entry name" value="(Trans)glycosidases"/>
    <property type="match status" value="1"/>
</dbReference>
<keyword evidence="8" id="KW-1185">Reference proteome</keyword>
<dbReference type="GO" id="GO:0016052">
    <property type="term" value="P:carbohydrate catabolic process"/>
    <property type="evidence" value="ECO:0007669"/>
    <property type="project" value="TreeGrafter"/>
</dbReference>
<dbReference type="EMBL" id="CP023671">
    <property type="protein sequence ID" value="AYE35100.1"/>
    <property type="molecule type" value="Genomic_DNA"/>
</dbReference>
<dbReference type="PROSITE" id="PS51904">
    <property type="entry name" value="GLYCOSYL_HYDROL_F25_2"/>
    <property type="match status" value="1"/>
</dbReference>
<dbReference type="KEGG" id="csep:CP523_12115"/>
<evidence type="ECO:0000313" key="6">
    <source>
        <dbReference type="EMBL" id="USS01698.1"/>
    </source>
</evidence>
<protein>
    <submittedName>
        <fullName evidence="5">Glycosyl hydrolase family 25</fullName>
    </submittedName>
    <submittedName>
        <fullName evidence="6">LysM peptidoglycan-binding domain-containing protein</fullName>
    </submittedName>
</protein>
<dbReference type="InterPro" id="IPR018392">
    <property type="entry name" value="LysM"/>
</dbReference>